<dbReference type="Pfam" id="PF01789">
    <property type="entry name" value="PsbP"/>
    <property type="match status" value="1"/>
</dbReference>
<dbReference type="InterPro" id="IPR002683">
    <property type="entry name" value="PsbP_C"/>
</dbReference>
<accession>A0A7S0X541</accession>
<dbReference type="GO" id="GO:0005509">
    <property type="term" value="F:calcium ion binding"/>
    <property type="evidence" value="ECO:0007669"/>
    <property type="project" value="InterPro"/>
</dbReference>
<proteinExistence type="predicted"/>
<dbReference type="GO" id="GO:0009654">
    <property type="term" value="C:photosystem II oxygen evolving complex"/>
    <property type="evidence" value="ECO:0007669"/>
    <property type="project" value="InterPro"/>
</dbReference>
<gene>
    <name evidence="3" type="ORF">MANT1106_LOCUS5098</name>
</gene>
<dbReference type="SUPFAM" id="SSF55724">
    <property type="entry name" value="Mog1p/PsbP-like"/>
    <property type="match status" value="1"/>
</dbReference>
<feature type="domain" description="PsbP C-terminal" evidence="2">
    <location>
        <begin position="41"/>
        <end position="155"/>
    </location>
</feature>
<protein>
    <recommendedName>
        <fullName evidence="2">PsbP C-terminal domain-containing protein</fullName>
    </recommendedName>
</protein>
<evidence type="ECO:0000256" key="1">
    <source>
        <dbReference type="SAM" id="MobiDB-lite"/>
    </source>
</evidence>
<dbReference type="GO" id="GO:0015979">
    <property type="term" value="P:photosynthesis"/>
    <property type="evidence" value="ECO:0007669"/>
    <property type="project" value="InterPro"/>
</dbReference>
<evidence type="ECO:0000259" key="2">
    <source>
        <dbReference type="Pfam" id="PF01789"/>
    </source>
</evidence>
<feature type="compositionally biased region" description="Low complexity" evidence="1">
    <location>
        <begin position="179"/>
        <end position="196"/>
    </location>
</feature>
<reference evidence="3" key="1">
    <citation type="submission" date="2021-01" db="EMBL/GenBank/DDBJ databases">
        <authorList>
            <person name="Corre E."/>
            <person name="Pelletier E."/>
            <person name="Niang G."/>
            <person name="Scheremetjew M."/>
            <person name="Finn R."/>
            <person name="Kale V."/>
            <person name="Holt S."/>
            <person name="Cochrane G."/>
            <person name="Meng A."/>
            <person name="Brown T."/>
            <person name="Cohen L."/>
        </authorList>
    </citation>
    <scope>NUCLEOTIDE SEQUENCE</scope>
    <source>
        <strain evidence="3">SL-175</strain>
    </source>
</reference>
<dbReference type="GO" id="GO:0019898">
    <property type="term" value="C:extrinsic component of membrane"/>
    <property type="evidence" value="ECO:0007669"/>
    <property type="project" value="InterPro"/>
</dbReference>
<evidence type="ECO:0000313" key="3">
    <source>
        <dbReference type="EMBL" id="CAD8702416.1"/>
    </source>
</evidence>
<dbReference type="EMBL" id="HBFC01008873">
    <property type="protein sequence ID" value="CAD8702416.1"/>
    <property type="molecule type" value="Transcribed_RNA"/>
</dbReference>
<sequence>MYQEVNVPLKDPASGVVSPTVMLLKDVRTGQAGNTISLSKQIIPEGGIASVADIGSAEETGARLVAAESARKKGVGGIGGAGASFRSASQRTGPGKLLYYTAEYTKSVLSVSRVVLTTLVVADGVLFTLTAEEDQGRFDGEMGGALRDAVASFVVISQTAAVEAAAAEAAAARTAAKQSSAGAGGIAAAADAPAVKGPKKRRQ</sequence>
<dbReference type="AlphaFoldDB" id="A0A7S0X541"/>
<feature type="region of interest" description="Disordered" evidence="1">
    <location>
        <begin position="179"/>
        <end position="203"/>
    </location>
</feature>
<name>A0A7S0X541_9CHLO</name>
<dbReference type="InterPro" id="IPR016123">
    <property type="entry name" value="Mog1/PsbP_a/b/a-sand"/>
</dbReference>
<organism evidence="3">
    <name type="scientific">Mantoniella antarctica</name>
    <dbReference type="NCBI Taxonomy" id="81844"/>
    <lineage>
        <taxon>Eukaryota</taxon>
        <taxon>Viridiplantae</taxon>
        <taxon>Chlorophyta</taxon>
        <taxon>Mamiellophyceae</taxon>
        <taxon>Mamiellales</taxon>
        <taxon>Mamiellaceae</taxon>
        <taxon>Mantoniella</taxon>
    </lineage>
</organism>
<dbReference type="Gene3D" id="3.40.1000.10">
    <property type="entry name" value="Mog1/PsbP, alpha/beta/alpha sandwich"/>
    <property type="match status" value="1"/>
</dbReference>